<keyword evidence="2" id="KW-1185">Reference proteome</keyword>
<dbReference type="RefSeq" id="WP_036531300.1">
    <property type="nucleotide sequence ID" value="NZ_JJML01000007.1"/>
</dbReference>
<accession>A0A098TNW1</accession>
<comment type="caution">
    <text evidence="1">The sequence shown here is derived from an EMBL/GenBank/DDBJ whole genome shotgun (WGS) entry which is preliminary data.</text>
</comment>
<evidence type="ECO:0000313" key="1">
    <source>
        <dbReference type="EMBL" id="KGF73557.1"/>
    </source>
</evidence>
<dbReference type="AlphaFoldDB" id="A0A098TNW1"/>
<proteinExistence type="predicted"/>
<dbReference type="EMBL" id="JJML01000007">
    <property type="protein sequence ID" value="KGF73557.1"/>
    <property type="molecule type" value="Genomic_DNA"/>
</dbReference>
<name>A0A098TNW1_9CYAN</name>
<gene>
    <name evidence="1" type="ORF">DO97_18915</name>
</gene>
<dbReference type="OrthoDB" id="6059230at2"/>
<evidence type="ECO:0000313" key="2">
    <source>
        <dbReference type="Proteomes" id="UP000030170"/>
    </source>
</evidence>
<reference evidence="1 2" key="1">
    <citation type="journal article" date="2014" name="Mol. Ecol.">
        <title>Evolution of Synechococcus.</title>
        <authorList>
            <person name="Dvorak P."/>
            <person name="Casamatta D."/>
            <person name="Hasler P."/>
            <person name="Poulickova A."/>
            <person name="Ondrej V."/>
            <person name="Sanges R."/>
        </authorList>
    </citation>
    <scope>NUCLEOTIDE SEQUENCE [LARGE SCALE GENOMIC DNA]</scope>
    <source>
        <strain evidence="1 2">CAUP A 1101</strain>
    </source>
</reference>
<organism evidence="1 2">
    <name type="scientific">Neosynechococcus sphagnicola sy1</name>
    <dbReference type="NCBI Taxonomy" id="1497020"/>
    <lineage>
        <taxon>Bacteria</taxon>
        <taxon>Bacillati</taxon>
        <taxon>Cyanobacteriota</taxon>
        <taxon>Cyanophyceae</taxon>
        <taxon>Neosynechococcales</taxon>
        <taxon>Neosynechococcaceae</taxon>
        <taxon>Neosynechococcus</taxon>
    </lineage>
</organism>
<dbReference type="Proteomes" id="UP000030170">
    <property type="component" value="Unassembled WGS sequence"/>
</dbReference>
<protein>
    <submittedName>
        <fullName evidence="1">Uncharacterized protein</fullName>
    </submittedName>
</protein>
<sequence length="205" mass="23529">MGQDPRQKVWELCQVDLDAAYCLAHKAQWYWYRCQALAAVAWHTKPKPKFLKIANEALEAAAEIQEPNRIVSCSAWVIYAMANRSDVSIQSSVEKLLEVIRSEENPVCQADALLLLFEAVFRKKNMRKIVLSPLLEACQKMKSWKQPRILKDISLILAIDDLTLANEVVEMIKKESIRQQAKESIDKGKWLGAHEFFPYYAKCTS</sequence>